<accession>A0A370FGW8</accession>
<reference evidence="1 2" key="1">
    <citation type="submission" date="2018-07" db="EMBL/GenBank/DDBJ databases">
        <title>Genomic Encyclopedia of Type Strains, Phase IV (KMG-IV): sequencing the most valuable type-strain genomes for metagenomic binning, comparative biology and taxonomic classification.</title>
        <authorList>
            <person name="Goeker M."/>
        </authorList>
    </citation>
    <scope>NUCLEOTIDE SEQUENCE [LARGE SCALE GENOMIC DNA]</scope>
    <source>
        <strain evidence="1 2">DSM 21352</strain>
    </source>
</reference>
<gene>
    <name evidence="1" type="ORF">DFR41_104355</name>
</gene>
<sequence>MAIRILHIHSAPHRARAAGVQTAVVAKAKKVQLI</sequence>
<organism evidence="1 2">
    <name type="scientific">Pseudacidovorax intermedius</name>
    <dbReference type="NCBI Taxonomy" id="433924"/>
    <lineage>
        <taxon>Bacteria</taxon>
        <taxon>Pseudomonadati</taxon>
        <taxon>Pseudomonadota</taxon>
        <taxon>Betaproteobacteria</taxon>
        <taxon>Burkholderiales</taxon>
        <taxon>Comamonadaceae</taxon>
        <taxon>Pseudacidovorax</taxon>
    </lineage>
</organism>
<evidence type="ECO:0000313" key="2">
    <source>
        <dbReference type="Proteomes" id="UP000255265"/>
    </source>
</evidence>
<name>A0A370FGW8_9BURK</name>
<comment type="caution">
    <text evidence="1">The sequence shown here is derived from an EMBL/GenBank/DDBJ whole genome shotgun (WGS) entry which is preliminary data.</text>
</comment>
<keyword evidence="2" id="KW-1185">Reference proteome</keyword>
<protein>
    <submittedName>
        <fullName evidence="1">Uncharacterized protein</fullName>
    </submittedName>
</protein>
<dbReference type="AlphaFoldDB" id="A0A370FGW8"/>
<dbReference type="EMBL" id="QQAV01000004">
    <property type="protein sequence ID" value="RDI25295.1"/>
    <property type="molecule type" value="Genomic_DNA"/>
</dbReference>
<evidence type="ECO:0000313" key="1">
    <source>
        <dbReference type="EMBL" id="RDI25295.1"/>
    </source>
</evidence>
<dbReference type="Proteomes" id="UP000255265">
    <property type="component" value="Unassembled WGS sequence"/>
</dbReference>
<proteinExistence type="predicted"/>